<evidence type="ECO:0000313" key="11">
    <source>
        <dbReference type="Proteomes" id="UP000663828"/>
    </source>
</evidence>
<keyword evidence="4" id="KW-0735">Signal-anchor</keyword>
<evidence type="ECO:0000313" key="12">
    <source>
        <dbReference type="Proteomes" id="UP000663852"/>
    </source>
</evidence>
<dbReference type="Gene3D" id="3.40.50.300">
    <property type="entry name" value="P-loop containing nucleotide triphosphate hydrolases"/>
    <property type="match status" value="1"/>
</dbReference>
<dbReference type="InterPro" id="IPR027417">
    <property type="entry name" value="P-loop_NTPase"/>
</dbReference>
<accession>A0A814P7K9</accession>
<proteinExistence type="predicted"/>
<reference evidence="10" key="1">
    <citation type="submission" date="2021-02" db="EMBL/GenBank/DDBJ databases">
        <authorList>
            <person name="Nowell W R."/>
        </authorList>
    </citation>
    <scope>NUCLEOTIDE SEQUENCE</scope>
</reference>
<comment type="subcellular location">
    <subcellularLocation>
        <location evidence="1">Golgi apparatus membrane</location>
        <topology evidence="1">Single-pass type II membrane protein</topology>
    </subcellularLocation>
</comment>
<dbReference type="Proteomes" id="UP000663852">
    <property type="component" value="Unassembled WGS sequence"/>
</dbReference>
<comment type="caution">
    <text evidence="10">The sequence shown here is derived from an EMBL/GenBank/DDBJ whole genome shotgun (WGS) entry which is preliminary data.</text>
</comment>
<name>A0A814P7K9_ADIRI</name>
<dbReference type="PANTHER" id="PTHR12129">
    <property type="entry name" value="HEPARAN SULFATE 2-O-SULFOTRANSFERASE"/>
    <property type="match status" value="1"/>
</dbReference>
<keyword evidence="2" id="KW-0808">Transferase</keyword>
<dbReference type="Proteomes" id="UP000663828">
    <property type="component" value="Unassembled WGS sequence"/>
</dbReference>
<dbReference type="EMBL" id="CAJNOJ010000098">
    <property type="protein sequence ID" value="CAF1103922.1"/>
    <property type="molecule type" value="Genomic_DNA"/>
</dbReference>
<evidence type="ECO:0000256" key="7">
    <source>
        <dbReference type="ARBA" id="ARBA00023136"/>
    </source>
</evidence>
<keyword evidence="8" id="KW-0325">Glycoprotein</keyword>
<dbReference type="GO" id="GO:0000139">
    <property type="term" value="C:Golgi membrane"/>
    <property type="evidence" value="ECO:0007669"/>
    <property type="project" value="UniProtKB-SubCell"/>
</dbReference>
<protein>
    <submittedName>
        <fullName evidence="10">Uncharacterized protein</fullName>
    </submittedName>
</protein>
<dbReference type="InterPro" id="IPR007734">
    <property type="entry name" value="Heparan_SO4_2-O-STrfase"/>
</dbReference>
<keyword evidence="3" id="KW-0812">Transmembrane</keyword>
<organism evidence="10 12">
    <name type="scientific">Adineta ricciae</name>
    <name type="common">Rotifer</name>
    <dbReference type="NCBI Taxonomy" id="249248"/>
    <lineage>
        <taxon>Eukaryota</taxon>
        <taxon>Metazoa</taxon>
        <taxon>Spiralia</taxon>
        <taxon>Gnathifera</taxon>
        <taxon>Rotifera</taxon>
        <taxon>Eurotatoria</taxon>
        <taxon>Bdelloidea</taxon>
        <taxon>Adinetida</taxon>
        <taxon>Adinetidae</taxon>
        <taxon>Adineta</taxon>
    </lineage>
</organism>
<keyword evidence="11" id="KW-1185">Reference proteome</keyword>
<dbReference type="GO" id="GO:0008146">
    <property type="term" value="F:sulfotransferase activity"/>
    <property type="evidence" value="ECO:0007669"/>
    <property type="project" value="InterPro"/>
</dbReference>
<evidence type="ECO:0000256" key="1">
    <source>
        <dbReference type="ARBA" id="ARBA00004323"/>
    </source>
</evidence>
<keyword evidence="7" id="KW-0472">Membrane</keyword>
<evidence type="ECO:0000313" key="10">
    <source>
        <dbReference type="EMBL" id="CAF1103922.1"/>
    </source>
</evidence>
<evidence type="ECO:0000256" key="4">
    <source>
        <dbReference type="ARBA" id="ARBA00022968"/>
    </source>
</evidence>
<evidence type="ECO:0000256" key="3">
    <source>
        <dbReference type="ARBA" id="ARBA00022692"/>
    </source>
</evidence>
<dbReference type="AlphaFoldDB" id="A0A814P7K9"/>
<keyword evidence="5" id="KW-1133">Transmembrane helix</keyword>
<evidence type="ECO:0000256" key="2">
    <source>
        <dbReference type="ARBA" id="ARBA00022679"/>
    </source>
</evidence>
<evidence type="ECO:0000256" key="6">
    <source>
        <dbReference type="ARBA" id="ARBA00023034"/>
    </source>
</evidence>
<dbReference type="PANTHER" id="PTHR12129:SF15">
    <property type="entry name" value="URONYL 2-SULFOTRANSFERASE"/>
    <property type="match status" value="1"/>
</dbReference>
<dbReference type="EMBL" id="CAJNOR010001058">
    <property type="protein sequence ID" value="CAF1066151.1"/>
    <property type="molecule type" value="Genomic_DNA"/>
</dbReference>
<evidence type="ECO:0000313" key="9">
    <source>
        <dbReference type="EMBL" id="CAF1066151.1"/>
    </source>
</evidence>
<keyword evidence="6" id="KW-0333">Golgi apparatus</keyword>
<gene>
    <name evidence="10" type="ORF">EDS130_LOCUS20133</name>
    <name evidence="9" type="ORF">XAT740_LOCUS16553</name>
</gene>
<dbReference type="OrthoDB" id="10019582at2759"/>
<evidence type="ECO:0000256" key="8">
    <source>
        <dbReference type="ARBA" id="ARBA00023180"/>
    </source>
</evidence>
<evidence type="ECO:0000256" key="5">
    <source>
        <dbReference type="ARBA" id="ARBA00022989"/>
    </source>
</evidence>
<sequence length="355" mass="41946">MYEHLTGLKMHRKINSASGSIVRSDHRDPSHTKFSSDVRSHYSFIDLDDLDVNITILNEEYRPSSDVKVNLSFPNTHRFSHILNLKGDSSTIIYNRIPHSYDHTMRVLLEQVSTLHSFSYISSQISRPYTYNQSSLTRIAQSLTQHKFDRLIYDRSIYFFDFYHLKLPSQPIWINLVRDPISRLTSEFHAAREQCRIKNRCLVPEQTVNDTLDTCVSKWPPVKCLSAEFGVSQMVLFFCGLNRTNECQMNSTFALQQAKDNIEYYYTVVGVAEAFYKFLYVLEKLLPEYFQLARLLFMNTRSSDHLIDERDTNVPLPNGKTRNILKLLLRDEYELYDYIRIRFYDQYRILTDTEW</sequence>